<dbReference type="InterPro" id="IPR016188">
    <property type="entry name" value="PurM-like_N"/>
</dbReference>
<dbReference type="InterPro" id="IPR011854">
    <property type="entry name" value="HypE"/>
</dbReference>
<dbReference type="EMBL" id="CZQA01000001">
    <property type="protein sequence ID" value="CUS32711.1"/>
    <property type="molecule type" value="Genomic_DNA"/>
</dbReference>
<evidence type="ECO:0000259" key="3">
    <source>
        <dbReference type="Pfam" id="PF02769"/>
    </source>
</evidence>
<dbReference type="PANTHER" id="PTHR30303">
    <property type="entry name" value="HYDROGENASE ISOENZYMES FORMATION PROTEIN HYPE"/>
    <property type="match status" value="1"/>
</dbReference>
<organism evidence="4 5">
    <name type="scientific">Candidatus Nitrospira nitrosa</name>
    <dbReference type="NCBI Taxonomy" id="1742972"/>
    <lineage>
        <taxon>Bacteria</taxon>
        <taxon>Pseudomonadati</taxon>
        <taxon>Nitrospirota</taxon>
        <taxon>Nitrospiria</taxon>
        <taxon>Nitrospirales</taxon>
        <taxon>Nitrospiraceae</taxon>
        <taxon>Nitrospira</taxon>
    </lineage>
</organism>
<evidence type="ECO:0000313" key="4">
    <source>
        <dbReference type="EMBL" id="CUS32711.1"/>
    </source>
</evidence>
<dbReference type="InterPro" id="IPR010918">
    <property type="entry name" value="PurM-like_C_dom"/>
</dbReference>
<evidence type="ECO:0000313" key="5">
    <source>
        <dbReference type="Proteomes" id="UP000199032"/>
    </source>
</evidence>
<dbReference type="GO" id="GO:0051604">
    <property type="term" value="P:protein maturation"/>
    <property type="evidence" value="ECO:0007669"/>
    <property type="project" value="TreeGrafter"/>
</dbReference>
<dbReference type="Pfam" id="PF00586">
    <property type="entry name" value="AIRS"/>
    <property type="match status" value="1"/>
</dbReference>
<keyword evidence="5" id="KW-1185">Reference proteome</keyword>
<evidence type="ECO:0000256" key="1">
    <source>
        <dbReference type="ARBA" id="ARBA00006243"/>
    </source>
</evidence>
<dbReference type="PIRSF" id="PIRSF005644">
    <property type="entry name" value="Hdrgns_mtr_HypE"/>
    <property type="match status" value="1"/>
</dbReference>
<dbReference type="Pfam" id="PF02769">
    <property type="entry name" value="AIRS_C"/>
    <property type="match status" value="1"/>
</dbReference>
<dbReference type="SUPFAM" id="SSF55326">
    <property type="entry name" value="PurM N-terminal domain-like"/>
    <property type="match status" value="1"/>
</dbReference>
<feature type="domain" description="PurM-like N-terminal" evidence="2">
    <location>
        <begin position="59"/>
        <end position="164"/>
    </location>
</feature>
<dbReference type="Proteomes" id="UP000199032">
    <property type="component" value="Unassembled WGS sequence"/>
</dbReference>
<comment type="similarity">
    <text evidence="1">Belongs to the HypE family.</text>
</comment>
<feature type="domain" description="PurM-like C-terminal" evidence="3">
    <location>
        <begin position="176"/>
        <end position="322"/>
    </location>
</feature>
<dbReference type="RefSeq" id="WP_090743934.1">
    <property type="nucleotide sequence ID" value="NZ_CZQA01000001.1"/>
</dbReference>
<evidence type="ECO:0000259" key="2">
    <source>
        <dbReference type="Pfam" id="PF00586"/>
    </source>
</evidence>
<dbReference type="Gene3D" id="3.90.650.10">
    <property type="entry name" value="PurM-like C-terminal domain"/>
    <property type="match status" value="1"/>
</dbReference>
<sequence>MNNKPFEPACPLPLSTKNTIQLAHGGGGRLMQELIQDVFVRAFQNPMLESLHDGATWPVEKGILAFTTDSYVVRPLFFPGGDIGSLAVNGTINDLAMCGAKPLYLSVGFILEEGLSMEVLQRVVNSMAEAARAAGVPIVTGDTKVVDRGKGDGIFINTSGVGLVPNGVRVLPTLIQPGDAILVSGGLGAHGVAVLSVRERLMFNGNIESDSAPLHHVVADLIDNGVEIHCLRDLTRGGLAGVLNELATAAKVGVTVDEAAIPVSEPVRGACELLGLDPLYVANEGRFVAMVPASQAEAALAVMRRHKAASQAASIGTVMDRSTPPVVLRTVLGTQRILDLLSGEQLPRIC</sequence>
<name>A0A0S4L4Z3_9BACT</name>
<dbReference type="InterPro" id="IPR036676">
    <property type="entry name" value="PurM-like_C_sf"/>
</dbReference>
<reference evidence="4 5" key="1">
    <citation type="submission" date="2015-10" db="EMBL/GenBank/DDBJ databases">
        <authorList>
            <person name="Gilbert D.G."/>
        </authorList>
    </citation>
    <scope>NUCLEOTIDE SEQUENCE [LARGE SCALE GENOMIC DNA]</scope>
    <source>
        <strain evidence="4">COMA1</strain>
    </source>
</reference>
<gene>
    <name evidence="4" type="primary">hypE</name>
    <name evidence="4" type="ORF">COMA1_10775</name>
</gene>
<protein>
    <submittedName>
        <fullName evidence="4">Hydrogenase expression/formation protein HypE</fullName>
    </submittedName>
</protein>
<dbReference type="SUPFAM" id="SSF56042">
    <property type="entry name" value="PurM C-terminal domain-like"/>
    <property type="match status" value="1"/>
</dbReference>
<dbReference type="PANTHER" id="PTHR30303:SF0">
    <property type="entry name" value="CARBAMOYL DEHYDRATASE HYPE"/>
    <property type="match status" value="1"/>
</dbReference>
<dbReference type="NCBIfam" id="TIGR02124">
    <property type="entry name" value="hypE"/>
    <property type="match status" value="1"/>
</dbReference>
<dbReference type="CDD" id="cd02197">
    <property type="entry name" value="HypE"/>
    <property type="match status" value="1"/>
</dbReference>
<dbReference type="AlphaFoldDB" id="A0A0S4L4Z3"/>
<dbReference type="Gene3D" id="3.30.1330.10">
    <property type="entry name" value="PurM-like, N-terminal domain"/>
    <property type="match status" value="1"/>
</dbReference>
<dbReference type="STRING" id="1742972.COMA1_10775"/>
<accession>A0A0S4L4Z3</accession>
<proteinExistence type="inferred from homology"/>
<dbReference type="OrthoDB" id="9801934at2"/>
<dbReference type="InterPro" id="IPR036921">
    <property type="entry name" value="PurM-like_N_sf"/>
</dbReference>